<dbReference type="PANTHER" id="PTHR10584">
    <property type="entry name" value="SUGAR KINASE"/>
    <property type="match status" value="1"/>
</dbReference>
<sequence length="335" mass="32903">MGAVIVVGDLVTDVLVEHDGPIRPGSDTAAAIRVSGGGQAANTAAWLARAAQPTTPATRAPDSPAPDGQEPRRRVLDGRAPAGPGLEGSGLDGVYLVAAVGDDPAGRDRVAELVAAGVGDAIQVHAGAVTGSVVVLTGDGERTMITDRGACLLLDPAHVTAIVSAAPPGSHLHLSGYPLLHAGSRPAGLAALTAAKDRGLTVSVDAASAAPLRDAGAELFLAWVREADLLLCNADEADVLAGPGSPSSQAARLTSVVRHAVVKRGAAGAVWASRDGSSWSAPAPAVPVKDSTGAGDAFAAGLLAAWLTGAAPQAALTAGAALGAAAVQRMGARPA</sequence>
<feature type="compositionally biased region" description="Low complexity" evidence="3">
    <location>
        <begin position="50"/>
        <end position="61"/>
    </location>
</feature>
<keyword evidence="2" id="KW-0418">Kinase</keyword>
<comment type="caution">
    <text evidence="5">The sequence shown here is derived from an EMBL/GenBank/DDBJ whole genome shotgun (WGS) entry which is preliminary data.</text>
</comment>
<evidence type="ECO:0000256" key="2">
    <source>
        <dbReference type="ARBA" id="ARBA00022777"/>
    </source>
</evidence>
<dbReference type="Proteomes" id="UP000619479">
    <property type="component" value="Unassembled WGS sequence"/>
</dbReference>
<name>A0A919IMJ3_9ACTN</name>
<feature type="domain" description="Carbohydrate kinase PfkB" evidence="4">
    <location>
        <begin position="94"/>
        <end position="333"/>
    </location>
</feature>
<dbReference type="InterPro" id="IPR029056">
    <property type="entry name" value="Ribokinase-like"/>
</dbReference>
<evidence type="ECO:0000256" key="1">
    <source>
        <dbReference type="ARBA" id="ARBA00022679"/>
    </source>
</evidence>
<dbReference type="GO" id="GO:0016301">
    <property type="term" value="F:kinase activity"/>
    <property type="evidence" value="ECO:0007669"/>
    <property type="project" value="UniProtKB-KW"/>
</dbReference>
<dbReference type="EMBL" id="BOMH01000039">
    <property type="protein sequence ID" value="GID67421.1"/>
    <property type="molecule type" value="Genomic_DNA"/>
</dbReference>
<dbReference type="InterPro" id="IPR011611">
    <property type="entry name" value="PfkB_dom"/>
</dbReference>
<evidence type="ECO:0000313" key="5">
    <source>
        <dbReference type="EMBL" id="GID67421.1"/>
    </source>
</evidence>
<gene>
    <name evidence="5" type="primary">rbsK_1</name>
    <name evidence="5" type="ORF">Acy02nite_53020</name>
</gene>
<proteinExistence type="predicted"/>
<keyword evidence="6" id="KW-1185">Reference proteome</keyword>
<evidence type="ECO:0000259" key="4">
    <source>
        <dbReference type="Pfam" id="PF00294"/>
    </source>
</evidence>
<dbReference type="PROSITE" id="PS00584">
    <property type="entry name" value="PFKB_KINASES_2"/>
    <property type="match status" value="1"/>
</dbReference>
<dbReference type="Gene3D" id="3.40.1190.20">
    <property type="match status" value="1"/>
</dbReference>
<protein>
    <submittedName>
        <fullName evidence="5">Ribokinase</fullName>
    </submittedName>
</protein>
<dbReference type="SUPFAM" id="SSF53613">
    <property type="entry name" value="Ribokinase-like"/>
    <property type="match status" value="2"/>
</dbReference>
<dbReference type="Pfam" id="PF00294">
    <property type="entry name" value="PfkB"/>
    <property type="match status" value="1"/>
</dbReference>
<dbReference type="InterPro" id="IPR002173">
    <property type="entry name" value="Carboh/pur_kinase_PfkB_CS"/>
</dbReference>
<feature type="region of interest" description="Disordered" evidence="3">
    <location>
        <begin position="50"/>
        <end position="87"/>
    </location>
</feature>
<organism evidence="5 6">
    <name type="scientific">Actinoplanes cyaneus</name>
    <dbReference type="NCBI Taxonomy" id="52696"/>
    <lineage>
        <taxon>Bacteria</taxon>
        <taxon>Bacillati</taxon>
        <taxon>Actinomycetota</taxon>
        <taxon>Actinomycetes</taxon>
        <taxon>Micromonosporales</taxon>
        <taxon>Micromonosporaceae</taxon>
        <taxon>Actinoplanes</taxon>
    </lineage>
</organism>
<evidence type="ECO:0000256" key="3">
    <source>
        <dbReference type="SAM" id="MobiDB-lite"/>
    </source>
</evidence>
<reference evidence="5" key="1">
    <citation type="submission" date="2021-01" db="EMBL/GenBank/DDBJ databases">
        <title>Whole genome shotgun sequence of Actinoplanes cyaneus NBRC 14990.</title>
        <authorList>
            <person name="Komaki H."/>
            <person name="Tamura T."/>
        </authorList>
    </citation>
    <scope>NUCLEOTIDE SEQUENCE</scope>
    <source>
        <strain evidence="5">NBRC 14990</strain>
    </source>
</reference>
<dbReference type="AlphaFoldDB" id="A0A919IMJ3"/>
<keyword evidence="1" id="KW-0808">Transferase</keyword>
<dbReference type="PANTHER" id="PTHR10584:SF167">
    <property type="entry name" value="PFKB DOMAIN PROTEIN"/>
    <property type="match status" value="1"/>
</dbReference>
<evidence type="ECO:0000313" key="6">
    <source>
        <dbReference type="Proteomes" id="UP000619479"/>
    </source>
</evidence>
<accession>A0A919IMJ3</accession>
<dbReference type="RefSeq" id="WP_239175219.1">
    <property type="nucleotide sequence ID" value="NZ_BAAAUC010000009.1"/>
</dbReference>